<dbReference type="InterPro" id="IPR051159">
    <property type="entry name" value="Hexapeptide_acetyltransf"/>
</dbReference>
<gene>
    <name evidence="4" type="ORF">FHS76_002738</name>
</gene>
<keyword evidence="4" id="KW-0012">Acyltransferase</keyword>
<dbReference type="Proteomes" id="UP000555546">
    <property type="component" value="Unassembled WGS sequence"/>
</dbReference>
<comment type="caution">
    <text evidence="4">The sequence shown here is derived from an EMBL/GenBank/DDBJ whole genome shotgun (WGS) entry which is preliminary data.</text>
</comment>
<dbReference type="SUPFAM" id="SSF51161">
    <property type="entry name" value="Trimeric LpxA-like enzymes"/>
    <property type="match status" value="1"/>
</dbReference>
<dbReference type="GO" id="GO:0005829">
    <property type="term" value="C:cytosol"/>
    <property type="evidence" value="ECO:0007669"/>
    <property type="project" value="TreeGrafter"/>
</dbReference>
<comment type="similarity">
    <text evidence="1">Belongs to the transferase hexapeptide repeat family.</text>
</comment>
<evidence type="ECO:0000256" key="1">
    <source>
        <dbReference type="ARBA" id="ARBA00007274"/>
    </source>
</evidence>
<dbReference type="RefSeq" id="WP_235992663.1">
    <property type="nucleotide sequence ID" value="NZ_JACIJG010000009.1"/>
</dbReference>
<dbReference type="InterPro" id="IPR011004">
    <property type="entry name" value="Trimer_LpxA-like_sf"/>
</dbReference>
<dbReference type="Gene3D" id="2.160.10.10">
    <property type="entry name" value="Hexapeptide repeat proteins"/>
    <property type="match status" value="1"/>
</dbReference>
<sequence>MTSTPNHVAPPAGNSNGNGRASRCRSPIAGTKSASRPLEGEATFTFGHRLQRLCWQIAWLALAAWTPSFLWRWRGTVLRAFGAKLHRTAIVRASARIWWPGHLTMGAHSSLGPRATCYNVAPVTLAPFAIVSQGAHLCTAGHDIDRPDFPLTAAPIAIGPHGWVAAEAFVGPGVTVGEGAVLGARAVGFRDLAPWTVYAGNPAEAVRERRKSV</sequence>
<dbReference type="CDD" id="cd05825">
    <property type="entry name" value="LbH_wcaF_like"/>
    <property type="match status" value="1"/>
</dbReference>
<evidence type="ECO:0000313" key="5">
    <source>
        <dbReference type="Proteomes" id="UP000555546"/>
    </source>
</evidence>
<reference evidence="4 5" key="1">
    <citation type="submission" date="2020-08" db="EMBL/GenBank/DDBJ databases">
        <title>Genomic Encyclopedia of Type Strains, Phase IV (KMG-IV): sequencing the most valuable type-strain genomes for metagenomic binning, comparative biology and taxonomic classification.</title>
        <authorList>
            <person name="Goeker M."/>
        </authorList>
    </citation>
    <scope>NUCLEOTIDE SEQUENCE [LARGE SCALE GENOMIC DNA]</scope>
    <source>
        <strain evidence="4 5">DSM 26944</strain>
    </source>
</reference>
<dbReference type="AlphaFoldDB" id="A0A7W9AYA5"/>
<dbReference type="PANTHER" id="PTHR23416:SF23">
    <property type="entry name" value="ACETYLTRANSFERASE C18B11.09C-RELATED"/>
    <property type="match status" value="1"/>
</dbReference>
<evidence type="ECO:0000256" key="3">
    <source>
        <dbReference type="SAM" id="MobiDB-lite"/>
    </source>
</evidence>
<dbReference type="PANTHER" id="PTHR23416">
    <property type="entry name" value="SIALIC ACID SYNTHASE-RELATED"/>
    <property type="match status" value="1"/>
</dbReference>
<keyword evidence="5" id="KW-1185">Reference proteome</keyword>
<dbReference type="EC" id="2.3.1.-" evidence="4"/>
<keyword evidence="2 4" id="KW-0808">Transferase</keyword>
<protein>
    <submittedName>
        <fullName evidence="4">Putative colanic acid biosynthesis acetyltransferase WcaF</fullName>
        <ecNumber evidence="4">2.3.1.-</ecNumber>
    </submittedName>
</protein>
<proteinExistence type="inferred from homology"/>
<evidence type="ECO:0000256" key="2">
    <source>
        <dbReference type="ARBA" id="ARBA00022679"/>
    </source>
</evidence>
<dbReference type="EMBL" id="JACIJG010000009">
    <property type="protein sequence ID" value="MBB5702849.1"/>
    <property type="molecule type" value="Genomic_DNA"/>
</dbReference>
<evidence type="ECO:0000313" key="4">
    <source>
        <dbReference type="EMBL" id="MBB5702849.1"/>
    </source>
</evidence>
<dbReference type="GO" id="GO:0008374">
    <property type="term" value="F:O-acyltransferase activity"/>
    <property type="evidence" value="ECO:0007669"/>
    <property type="project" value="TreeGrafter"/>
</dbReference>
<accession>A0A7W9AYA5</accession>
<feature type="region of interest" description="Disordered" evidence="3">
    <location>
        <begin position="1"/>
        <end position="35"/>
    </location>
</feature>
<organism evidence="4 5">
    <name type="scientific">Brucella daejeonensis</name>
    <dbReference type="NCBI Taxonomy" id="659015"/>
    <lineage>
        <taxon>Bacteria</taxon>
        <taxon>Pseudomonadati</taxon>
        <taxon>Pseudomonadota</taxon>
        <taxon>Alphaproteobacteria</taxon>
        <taxon>Hyphomicrobiales</taxon>
        <taxon>Brucellaceae</taxon>
        <taxon>Brucella/Ochrobactrum group</taxon>
        <taxon>Brucella</taxon>
    </lineage>
</organism>
<name>A0A7W9AYA5_9HYPH</name>